<evidence type="ECO:0000259" key="2">
    <source>
        <dbReference type="SMART" id="SM00912"/>
    </source>
</evidence>
<feature type="chain" id="PRO_5012147946" evidence="1">
    <location>
        <begin position="26"/>
        <end position="971"/>
    </location>
</feature>
<dbReference type="InterPro" id="IPR008638">
    <property type="entry name" value="FhaB/CdiA-like_TPS"/>
</dbReference>
<reference evidence="3 4" key="1">
    <citation type="submission" date="2017-06" db="EMBL/GenBank/DDBJ databases">
        <title>Genome sequencing of cyanobaciteial culture collection at National Institute for Environmental Studies (NIES).</title>
        <authorList>
            <person name="Hirose Y."/>
            <person name="Shimura Y."/>
            <person name="Fujisawa T."/>
            <person name="Nakamura Y."/>
            <person name="Kawachi M."/>
        </authorList>
    </citation>
    <scope>NUCLEOTIDE SEQUENCE [LARGE SCALE GENOMIC DNA]</scope>
    <source>
        <strain evidence="3 4">NIES-37</strain>
    </source>
</reference>
<keyword evidence="4" id="KW-1185">Reference proteome</keyword>
<keyword evidence="1" id="KW-0732">Signal</keyword>
<feature type="signal peptide" evidence="1">
    <location>
        <begin position="1"/>
        <end position="25"/>
    </location>
</feature>
<dbReference type="SUPFAM" id="SSF51126">
    <property type="entry name" value="Pectin lyase-like"/>
    <property type="match status" value="3"/>
</dbReference>
<dbReference type="AlphaFoldDB" id="A0A1Z4N1D2"/>
<gene>
    <name evidence="3" type="ORF">NIES37_34140</name>
</gene>
<feature type="domain" description="Filamentous haemagglutinin FhaB/tRNA nuclease CdiA-like TPS" evidence="2">
    <location>
        <begin position="28"/>
        <end position="144"/>
    </location>
</feature>
<dbReference type="Proteomes" id="UP000218785">
    <property type="component" value="Chromosome"/>
</dbReference>
<name>A0A1Z4N1D2_9CYAN</name>
<accession>A0A1Z4N1D2</accession>
<evidence type="ECO:0000256" key="1">
    <source>
        <dbReference type="SAM" id="SignalP"/>
    </source>
</evidence>
<dbReference type="NCBIfam" id="TIGR01901">
    <property type="entry name" value="adhes_NPXG"/>
    <property type="match status" value="1"/>
</dbReference>
<dbReference type="Pfam" id="PF05860">
    <property type="entry name" value="TPS"/>
    <property type="match status" value="1"/>
</dbReference>
<dbReference type="KEGG" id="ttq:NIES37_34140"/>
<evidence type="ECO:0000313" key="4">
    <source>
        <dbReference type="Proteomes" id="UP000218785"/>
    </source>
</evidence>
<dbReference type="InterPro" id="IPR011050">
    <property type="entry name" value="Pectin_lyase_fold/virulence"/>
</dbReference>
<protein>
    <submittedName>
        <fullName evidence="3">Hemagglutination activity domain protein</fullName>
    </submittedName>
</protein>
<dbReference type="SMART" id="SM00912">
    <property type="entry name" value="Haemagg_act"/>
    <property type="match status" value="1"/>
</dbReference>
<dbReference type="EMBL" id="AP018248">
    <property type="protein sequence ID" value="BAY99431.1"/>
    <property type="molecule type" value="Genomic_DNA"/>
</dbReference>
<dbReference type="InterPro" id="IPR012334">
    <property type="entry name" value="Pectin_lyas_fold"/>
</dbReference>
<dbReference type="RefSeq" id="WP_096577546.1">
    <property type="nucleotide sequence ID" value="NZ_CAWNJS010000001.1"/>
</dbReference>
<dbReference type="Gene3D" id="2.160.20.10">
    <property type="entry name" value="Single-stranded right-handed beta-helix, Pectin lyase-like"/>
    <property type="match status" value="2"/>
</dbReference>
<organism evidence="3 4">
    <name type="scientific">Tolypothrix tenuis PCC 7101</name>
    <dbReference type="NCBI Taxonomy" id="231146"/>
    <lineage>
        <taxon>Bacteria</taxon>
        <taxon>Bacillati</taxon>
        <taxon>Cyanobacteriota</taxon>
        <taxon>Cyanophyceae</taxon>
        <taxon>Nostocales</taxon>
        <taxon>Tolypothrichaceae</taxon>
        <taxon>Tolypothrix</taxon>
    </lineage>
</organism>
<sequence length="971" mass="98358">MRAIAYLSTFTIGLCTAAFSQTAIAQVTSDATTNTIVTPSGNNFTITDGTAKGNNLFHSFSNFSVSPGGSATFDLVNTPNITNIFSRVTGGNVSEINGLISTINSNNSVNLFLMNPNGIVFGKDAVLNISGSFVGTTANSIKFSDGSEFSAVNITTPALLTISVPIGLQMGSSPAIQVQGKGNDSIVPTKNLGIVTNLGKTIALVGGDIKFTGGVITAPVGRIEIGAVTSGIVSLIPSPSGWQLGYSQVTDFGDIEFAQRSSLWNPFPVGNPFGGIQVVGRDIRLDQSQIAAATAGTSQGGNITVQAARSLSLGGVNANAFAPSAWIVNQVAQGATGKGGSVNIQAGDITLQDGAAIETFSLGKGAAGQVQVLADTITATGAVALKSPLAPSGSSPSRIGSQTYTLGDGGDVSVVARKLTLKDGGLVGTIVFPGATGKGGNISVDVADEIYATGVSSISLTSSGIDTYTFSSGKSGDIKISTDILNLIDGGTVFTFTSRLQGVPGTGSGNTGDISVVARKAVNIAGTSPISPTLISFLGTSTAGSGNSGNIFVTTTNLSVADGASLGTSTLPIIGNFGDPSQSNNLGNSGNISLNVTEGITVTGINKFTLAPSGIGTVTYGNGQAGDVTIQTNQLQILDGGALANATASTGNGGALTIQANDILVAGKNVRASVIGASAAILNATTRKFYNLPDVPTGNIGVLNINTNKLTLRNGGNVNVAHEGTGDAGQLNIQANRILLDTGNIKATTASGQGGNLRFTVGNTLLLRNGSKITAEARSNGNGGNITINAPIIVGLENSDIIANAVDGNGGNIQINTQGIFGLKYRSQLTPENDITASSQLGINGTVNINNFGVDPNSGLIELPTNVTDSSQQITSGCSVNTGSSFVSTGRGGLPQNPTQDLRSDRPWIDLRDISAFHNTQPAQVQIFQPAKVLVQATSWHRNAQGQIELVAAPSPSNIQPQLTCAALPQS</sequence>
<evidence type="ECO:0000313" key="3">
    <source>
        <dbReference type="EMBL" id="BAY99431.1"/>
    </source>
</evidence>
<proteinExistence type="predicted"/>